<evidence type="ECO:0000256" key="3">
    <source>
        <dbReference type="ARBA" id="ARBA00022722"/>
    </source>
</evidence>
<dbReference type="NCBIfam" id="TIGR01280">
    <property type="entry name" value="xseB"/>
    <property type="match status" value="1"/>
</dbReference>
<reference evidence="8 9" key="1">
    <citation type="journal article" date="2015" name="Genome Announc.">
        <title>Expanding the biotechnology potential of lactobacilli through comparative genomics of 213 strains and associated genera.</title>
        <authorList>
            <person name="Sun Z."/>
            <person name="Harris H.M."/>
            <person name="McCann A."/>
            <person name="Guo C."/>
            <person name="Argimon S."/>
            <person name="Zhang W."/>
            <person name="Yang X."/>
            <person name="Jeffery I.B."/>
            <person name="Cooney J.C."/>
            <person name="Kagawa T.F."/>
            <person name="Liu W."/>
            <person name="Song Y."/>
            <person name="Salvetti E."/>
            <person name="Wrobel A."/>
            <person name="Rasinkangas P."/>
            <person name="Parkhill J."/>
            <person name="Rea M.C."/>
            <person name="O'Sullivan O."/>
            <person name="Ritari J."/>
            <person name="Douillard F.P."/>
            <person name="Paul Ross R."/>
            <person name="Yang R."/>
            <person name="Briner A.E."/>
            <person name="Felis G.E."/>
            <person name="de Vos W.M."/>
            <person name="Barrangou R."/>
            <person name="Klaenhammer T.R."/>
            <person name="Caufield P.W."/>
            <person name="Cui Y."/>
            <person name="Zhang H."/>
            <person name="O'Toole P.W."/>
        </authorList>
    </citation>
    <scope>NUCLEOTIDE SEQUENCE [LARGE SCALE GENOMIC DNA]</scope>
    <source>
        <strain evidence="8 9">DSM 20634</strain>
    </source>
</reference>
<dbReference type="EMBL" id="AYYY01000005">
    <property type="protein sequence ID" value="KRM62640.1"/>
    <property type="molecule type" value="Genomic_DNA"/>
</dbReference>
<comment type="caution">
    <text evidence="8">The sequence shown here is derived from an EMBL/GenBank/DDBJ whole genome shotgun (WGS) entry which is preliminary data.</text>
</comment>
<gene>
    <name evidence="6" type="primary">xseB</name>
    <name evidence="8" type="ORF">FC26_GL002217</name>
</gene>
<organism evidence="8 9">
    <name type="scientific">Paucilactobacillus vaccinostercus DSM 20634</name>
    <dbReference type="NCBI Taxonomy" id="1423813"/>
    <lineage>
        <taxon>Bacteria</taxon>
        <taxon>Bacillati</taxon>
        <taxon>Bacillota</taxon>
        <taxon>Bacilli</taxon>
        <taxon>Lactobacillales</taxon>
        <taxon>Lactobacillaceae</taxon>
        <taxon>Paucilactobacillus</taxon>
    </lineage>
</organism>
<protein>
    <recommendedName>
        <fullName evidence="6">Exodeoxyribonuclease 7 small subunit</fullName>
        <ecNumber evidence="6">3.1.11.6</ecNumber>
    </recommendedName>
    <alternativeName>
        <fullName evidence="6">Exodeoxyribonuclease VII small subunit</fullName>
        <shortName evidence="6">Exonuclease VII small subunit</shortName>
    </alternativeName>
</protein>
<keyword evidence="4 6" id="KW-0378">Hydrolase</keyword>
<dbReference type="GO" id="GO:0008855">
    <property type="term" value="F:exodeoxyribonuclease VII activity"/>
    <property type="evidence" value="ECO:0007669"/>
    <property type="project" value="UniProtKB-UniRule"/>
</dbReference>
<dbReference type="GO" id="GO:0006308">
    <property type="term" value="P:DNA catabolic process"/>
    <property type="evidence" value="ECO:0007669"/>
    <property type="project" value="UniProtKB-UniRule"/>
</dbReference>
<evidence type="ECO:0000256" key="4">
    <source>
        <dbReference type="ARBA" id="ARBA00022801"/>
    </source>
</evidence>
<dbReference type="OrthoDB" id="9798666at2"/>
<comment type="subcellular location">
    <subcellularLocation>
        <location evidence="6">Cytoplasm</location>
    </subcellularLocation>
</comment>
<name>A0A0R2A6F3_9LACO</name>
<sequence length="80" mass="9174">MAEKESFEQQLTDLQKIVEQLEQGDVPLEEALKQFQTGVELSKQLQSTLDNAEKTLAKLMDDEGHEIPFDTTQKEDDNHQ</sequence>
<dbReference type="GO" id="GO:0005829">
    <property type="term" value="C:cytosol"/>
    <property type="evidence" value="ECO:0007669"/>
    <property type="project" value="TreeGrafter"/>
</dbReference>
<evidence type="ECO:0000256" key="6">
    <source>
        <dbReference type="HAMAP-Rule" id="MF_00337"/>
    </source>
</evidence>
<evidence type="ECO:0000256" key="1">
    <source>
        <dbReference type="ARBA" id="ARBA00009998"/>
    </source>
</evidence>
<dbReference type="PANTHER" id="PTHR34137">
    <property type="entry name" value="EXODEOXYRIBONUCLEASE 7 SMALL SUBUNIT"/>
    <property type="match status" value="1"/>
</dbReference>
<evidence type="ECO:0000313" key="9">
    <source>
        <dbReference type="Proteomes" id="UP000051733"/>
    </source>
</evidence>
<dbReference type="AlphaFoldDB" id="A0A0R2A6F3"/>
<feature type="region of interest" description="Disordered" evidence="7">
    <location>
        <begin position="61"/>
        <end position="80"/>
    </location>
</feature>
<keyword evidence="9" id="KW-1185">Reference proteome</keyword>
<dbReference type="Pfam" id="PF02609">
    <property type="entry name" value="Exonuc_VII_S"/>
    <property type="match status" value="1"/>
</dbReference>
<dbReference type="STRING" id="1423813.FC26_GL002217"/>
<comment type="function">
    <text evidence="6">Bidirectionally degrades single-stranded DNA into large acid-insoluble oligonucleotides, which are then degraded further into small acid-soluble oligonucleotides.</text>
</comment>
<dbReference type="EC" id="3.1.11.6" evidence="6"/>
<comment type="similarity">
    <text evidence="1 6">Belongs to the XseB family.</text>
</comment>
<keyword evidence="3 6" id="KW-0540">Nuclease</keyword>
<dbReference type="PANTHER" id="PTHR34137:SF1">
    <property type="entry name" value="EXODEOXYRIBONUCLEASE 7 SMALL SUBUNIT"/>
    <property type="match status" value="1"/>
</dbReference>
<dbReference type="Proteomes" id="UP000051733">
    <property type="component" value="Unassembled WGS sequence"/>
</dbReference>
<keyword evidence="2 6" id="KW-0963">Cytoplasm</keyword>
<evidence type="ECO:0000256" key="7">
    <source>
        <dbReference type="SAM" id="MobiDB-lite"/>
    </source>
</evidence>
<accession>A0A0R2A6F3</accession>
<keyword evidence="5 6" id="KW-0269">Exonuclease</keyword>
<evidence type="ECO:0000256" key="5">
    <source>
        <dbReference type="ARBA" id="ARBA00022839"/>
    </source>
</evidence>
<comment type="subunit">
    <text evidence="6">Heterooligomer composed of large and small subunits.</text>
</comment>
<proteinExistence type="inferred from homology"/>
<dbReference type="SUPFAM" id="SSF116842">
    <property type="entry name" value="XseB-like"/>
    <property type="match status" value="1"/>
</dbReference>
<evidence type="ECO:0000256" key="2">
    <source>
        <dbReference type="ARBA" id="ARBA00022490"/>
    </source>
</evidence>
<comment type="catalytic activity">
    <reaction evidence="6">
        <text>Exonucleolytic cleavage in either 5'- to 3'- or 3'- to 5'-direction to yield nucleoside 5'-phosphates.</text>
        <dbReference type="EC" id="3.1.11.6"/>
    </reaction>
</comment>
<dbReference type="InterPro" id="IPR003761">
    <property type="entry name" value="Exonuc_VII_S"/>
</dbReference>
<dbReference type="RefSeq" id="WP_057777329.1">
    <property type="nucleotide sequence ID" value="NZ_AYYY01000005.1"/>
</dbReference>
<dbReference type="InterPro" id="IPR037004">
    <property type="entry name" value="Exonuc_VII_ssu_sf"/>
</dbReference>
<dbReference type="Gene3D" id="1.10.287.1040">
    <property type="entry name" value="Exonuclease VII, small subunit"/>
    <property type="match status" value="1"/>
</dbReference>
<dbReference type="GO" id="GO:0009318">
    <property type="term" value="C:exodeoxyribonuclease VII complex"/>
    <property type="evidence" value="ECO:0007669"/>
    <property type="project" value="UniProtKB-UniRule"/>
</dbReference>
<dbReference type="PIRSF" id="PIRSF006488">
    <property type="entry name" value="Exonuc_VII_S"/>
    <property type="match status" value="1"/>
</dbReference>
<evidence type="ECO:0000313" key="8">
    <source>
        <dbReference type="EMBL" id="KRM62640.1"/>
    </source>
</evidence>
<dbReference type="HAMAP" id="MF_00337">
    <property type="entry name" value="Exonuc_7_S"/>
    <property type="match status" value="1"/>
</dbReference>
<dbReference type="NCBIfam" id="NF002138">
    <property type="entry name" value="PRK00977.1-2"/>
    <property type="match status" value="1"/>
</dbReference>
<dbReference type="PATRIC" id="fig|1423813.3.peg.2257"/>